<accession>A0A5P1UR40</accession>
<evidence type="ECO:0000313" key="2">
    <source>
        <dbReference type="Proteomes" id="UP000325177"/>
    </source>
</evidence>
<proteinExistence type="predicted"/>
<evidence type="ECO:0000313" key="1">
    <source>
        <dbReference type="EMBL" id="QER39379.1"/>
    </source>
</evidence>
<sequence>MSKLAYLILLIISPVIYAGYDVHITKKEFYFNEGECITLAEWQSYMKTDPSVIVDPQNSEQGFIVSINKQVFPLWYSYDSCDLTTKNPSLEAITKMIEIAKRLNATVQGDEAEIYIAPDNVIRK</sequence>
<dbReference type="KEGG" id="asue:F2A31_06520"/>
<dbReference type="RefSeq" id="WP_150025689.1">
    <property type="nucleotide sequence ID" value="NZ_CP043909.1"/>
</dbReference>
<dbReference type="Proteomes" id="UP000325177">
    <property type="component" value="Chromosome"/>
</dbReference>
<name>A0A5P1UR40_9GAMM</name>
<organism evidence="1 2">
    <name type="scientific">Acinetobacter suaedae</name>
    <dbReference type="NCBI Taxonomy" id="2609668"/>
    <lineage>
        <taxon>Bacteria</taxon>
        <taxon>Pseudomonadati</taxon>
        <taxon>Pseudomonadota</taxon>
        <taxon>Gammaproteobacteria</taxon>
        <taxon>Moraxellales</taxon>
        <taxon>Moraxellaceae</taxon>
        <taxon>Acinetobacter</taxon>
    </lineage>
</organism>
<dbReference type="AlphaFoldDB" id="A0A5P1UR40"/>
<reference evidence="1 2" key="1">
    <citation type="submission" date="2019-09" db="EMBL/GenBank/DDBJ databases">
        <title>Acinetobacter sp. C16S1 isolated from saline soil.</title>
        <authorList>
            <person name="Xu L."/>
            <person name="Sun J.-Q."/>
        </authorList>
    </citation>
    <scope>NUCLEOTIDE SEQUENCE [LARGE SCALE GENOMIC DNA]</scope>
    <source>
        <strain evidence="1 2">C16S1</strain>
    </source>
</reference>
<dbReference type="EMBL" id="CP043909">
    <property type="protein sequence ID" value="QER39379.1"/>
    <property type="molecule type" value="Genomic_DNA"/>
</dbReference>
<protein>
    <submittedName>
        <fullName evidence="1">Uncharacterized protein</fullName>
    </submittedName>
</protein>
<gene>
    <name evidence="1" type="ORF">F2A31_06520</name>
</gene>
<keyword evidence="2" id="KW-1185">Reference proteome</keyword>